<dbReference type="PANTHER" id="PTHR34186">
    <property type="entry name" value="CYANATE HYDRATASE"/>
    <property type="match status" value="1"/>
</dbReference>
<dbReference type="InterPro" id="IPR003712">
    <property type="entry name" value="Cyanate_lyase_C"/>
</dbReference>
<evidence type="ECO:0000259" key="5">
    <source>
        <dbReference type="SMART" id="SM01116"/>
    </source>
</evidence>
<feature type="domain" description="Cyanate lyase C-terminal" evidence="5">
    <location>
        <begin position="88"/>
        <end position="159"/>
    </location>
</feature>
<dbReference type="PANTHER" id="PTHR34186:SF2">
    <property type="entry name" value="CYANATE HYDRATASE"/>
    <property type="match status" value="1"/>
</dbReference>
<dbReference type="InterPro" id="IPR048564">
    <property type="entry name" value="CYNS_N"/>
</dbReference>
<comment type="similarity">
    <text evidence="3">Belongs to the cyanase family.</text>
</comment>
<dbReference type="Gene3D" id="3.30.1160.10">
    <property type="entry name" value="Cyanate lyase, C-terminal domain"/>
    <property type="match status" value="1"/>
</dbReference>
<evidence type="ECO:0000313" key="7">
    <source>
        <dbReference type="Proteomes" id="UP001597280"/>
    </source>
</evidence>
<dbReference type="InterPro" id="IPR010982">
    <property type="entry name" value="Lambda_DNA-bd_dom_sf"/>
</dbReference>
<sequence>MTTSGTPSNAAPEPVGKSRAGELIDERRRERGITWAELAERTGRPAVWLTAAVLGAHPVPSQEAEVLREALGLEPALVAALRRQPTRIADHAALSDPTIYRFQELIQVYGPALKALIHEEFGDGIMSAINCSIDLRRGEHPGGDRVVLTIDGKFLSYDWVSSEA</sequence>
<keyword evidence="2 3" id="KW-0456">Lyase</keyword>
<gene>
    <name evidence="3 6" type="primary">cynS</name>
    <name evidence="6" type="ORF">ACFSDA_10080</name>
</gene>
<organism evidence="6 7">
    <name type="scientific">Brachybacterium rhamnosum</name>
    <dbReference type="NCBI Taxonomy" id="173361"/>
    <lineage>
        <taxon>Bacteria</taxon>
        <taxon>Bacillati</taxon>
        <taxon>Actinomycetota</taxon>
        <taxon>Actinomycetes</taxon>
        <taxon>Micrococcales</taxon>
        <taxon>Dermabacteraceae</taxon>
        <taxon>Brachybacterium</taxon>
    </lineage>
</organism>
<feature type="active site" evidence="3">
    <location>
        <position position="101"/>
    </location>
</feature>
<dbReference type="InterPro" id="IPR036581">
    <property type="entry name" value="Cyanate_lyase_C_sf"/>
</dbReference>
<feature type="active site" evidence="3">
    <location>
        <position position="127"/>
    </location>
</feature>
<dbReference type="Proteomes" id="UP001597280">
    <property type="component" value="Unassembled WGS sequence"/>
</dbReference>
<evidence type="ECO:0000256" key="4">
    <source>
        <dbReference type="SAM" id="MobiDB-lite"/>
    </source>
</evidence>
<feature type="region of interest" description="Disordered" evidence="4">
    <location>
        <begin position="1"/>
        <end position="23"/>
    </location>
</feature>
<accession>A0ABW4PXG4</accession>
<dbReference type="RefSeq" id="WP_137770164.1">
    <property type="nucleotide sequence ID" value="NZ_BAAAIS010000002.1"/>
</dbReference>
<feature type="active site" evidence="3">
    <location>
        <position position="104"/>
    </location>
</feature>
<dbReference type="GO" id="GO:0008824">
    <property type="term" value="F:cyanate hydratase activity"/>
    <property type="evidence" value="ECO:0007669"/>
    <property type="project" value="UniProtKB-EC"/>
</dbReference>
<dbReference type="NCBIfam" id="TIGR00673">
    <property type="entry name" value="cynS"/>
    <property type="match status" value="1"/>
</dbReference>
<dbReference type="SUPFAM" id="SSF55234">
    <property type="entry name" value="Cyanase C-terminal domain"/>
    <property type="match status" value="1"/>
</dbReference>
<evidence type="ECO:0000256" key="1">
    <source>
        <dbReference type="ARBA" id="ARBA00003561"/>
    </source>
</evidence>
<evidence type="ECO:0000256" key="3">
    <source>
        <dbReference type="HAMAP-Rule" id="MF_00535"/>
    </source>
</evidence>
<comment type="function">
    <text evidence="1 3">Catalyzes the reaction of cyanate with bicarbonate to produce ammonia and carbon dioxide.</text>
</comment>
<evidence type="ECO:0000256" key="2">
    <source>
        <dbReference type="ARBA" id="ARBA00023239"/>
    </source>
</evidence>
<dbReference type="Gene3D" id="1.10.260.40">
    <property type="entry name" value="lambda repressor-like DNA-binding domains"/>
    <property type="match status" value="1"/>
</dbReference>
<dbReference type="HAMAP" id="MF_00535">
    <property type="entry name" value="Cyanate_hydrat"/>
    <property type="match status" value="1"/>
</dbReference>
<dbReference type="EC" id="4.2.1.104" evidence="3"/>
<dbReference type="PIRSF" id="PIRSF001263">
    <property type="entry name" value="Cyanate_hydratas"/>
    <property type="match status" value="1"/>
</dbReference>
<dbReference type="Pfam" id="PF02560">
    <property type="entry name" value="Cyanate_lyase"/>
    <property type="match status" value="1"/>
</dbReference>
<comment type="catalytic activity">
    <reaction evidence="3">
        <text>cyanate + hydrogencarbonate + 3 H(+) = NH4(+) + 2 CO2</text>
        <dbReference type="Rhea" id="RHEA:11120"/>
        <dbReference type="ChEBI" id="CHEBI:15378"/>
        <dbReference type="ChEBI" id="CHEBI:16526"/>
        <dbReference type="ChEBI" id="CHEBI:17544"/>
        <dbReference type="ChEBI" id="CHEBI:28938"/>
        <dbReference type="ChEBI" id="CHEBI:29195"/>
        <dbReference type="EC" id="4.2.1.104"/>
    </reaction>
</comment>
<dbReference type="PRINTS" id="PR01693">
    <property type="entry name" value="CYANASE"/>
</dbReference>
<reference evidence="7" key="1">
    <citation type="journal article" date="2019" name="Int. J. Syst. Evol. Microbiol.">
        <title>The Global Catalogue of Microorganisms (GCM) 10K type strain sequencing project: providing services to taxonomists for standard genome sequencing and annotation.</title>
        <authorList>
            <consortium name="The Broad Institute Genomics Platform"/>
            <consortium name="The Broad Institute Genome Sequencing Center for Infectious Disease"/>
            <person name="Wu L."/>
            <person name="Ma J."/>
        </authorList>
    </citation>
    <scope>NUCLEOTIDE SEQUENCE [LARGE SCALE GENOMIC DNA]</scope>
    <source>
        <strain evidence="7">JCM 11650</strain>
    </source>
</reference>
<dbReference type="SUPFAM" id="SSF47413">
    <property type="entry name" value="lambda repressor-like DNA-binding domains"/>
    <property type="match status" value="1"/>
</dbReference>
<protein>
    <recommendedName>
        <fullName evidence="3">Cyanate hydratase</fullName>
        <shortName evidence="3">Cyanase</shortName>
        <ecNumber evidence="3">4.2.1.104</ecNumber>
    </recommendedName>
    <alternativeName>
        <fullName evidence="3">Cyanate hydrolase</fullName>
    </alternativeName>
    <alternativeName>
        <fullName evidence="3">Cyanate lyase</fullName>
    </alternativeName>
</protein>
<keyword evidence="7" id="KW-1185">Reference proteome</keyword>
<dbReference type="Pfam" id="PF21291">
    <property type="entry name" value="CYNS_N"/>
    <property type="match status" value="1"/>
</dbReference>
<dbReference type="NCBIfam" id="NF002773">
    <property type="entry name" value="PRK02866.1"/>
    <property type="match status" value="1"/>
</dbReference>
<dbReference type="EMBL" id="JBHUFL010000002">
    <property type="protein sequence ID" value="MFD1835421.1"/>
    <property type="molecule type" value="Genomic_DNA"/>
</dbReference>
<dbReference type="SMART" id="SM01116">
    <property type="entry name" value="Cyanate_lyase"/>
    <property type="match status" value="1"/>
</dbReference>
<dbReference type="InterPro" id="IPR008076">
    <property type="entry name" value="Cyanase"/>
</dbReference>
<name>A0ABW4PXG4_9MICO</name>
<evidence type="ECO:0000313" key="6">
    <source>
        <dbReference type="EMBL" id="MFD1835421.1"/>
    </source>
</evidence>
<proteinExistence type="inferred from homology"/>
<comment type="caution">
    <text evidence="6">The sequence shown here is derived from an EMBL/GenBank/DDBJ whole genome shotgun (WGS) entry which is preliminary data.</text>
</comment>
<dbReference type="CDD" id="cd00559">
    <property type="entry name" value="Cyanase_C"/>
    <property type="match status" value="1"/>
</dbReference>